<dbReference type="SUPFAM" id="SSF52343">
    <property type="entry name" value="Ferredoxin reductase-like, C-terminal NADP-linked domain"/>
    <property type="match status" value="1"/>
</dbReference>
<dbReference type="PROSITE" id="PS51384">
    <property type="entry name" value="FAD_FR"/>
    <property type="match status" value="1"/>
</dbReference>
<name>A0A5C6EBU0_9BACT</name>
<evidence type="ECO:0000313" key="4">
    <source>
        <dbReference type="EMBL" id="TWU45407.1"/>
    </source>
</evidence>
<sequence>MFPIVEARPLARDVKLFRIHAPRVAKKRQAGQFVILRIAEHGERIPLTIADSDDEGNITIIVQGVGKTTKWLNTLETGDSILDVVGPLGEESEIDTFGTVVIIGGGVGTAIAYPTAVAMKKAGNHVISIVGSRNRELLILEDEMRATSDELCIMTDDGSHGEKGFVTEKLQQVIDRGAPIARVLAIGPVPMMRAVAERTRPHAIKTIVSLNPIMVDGTGMCGGCRVLVGGKSRFACVDGPEFDAHQVDFEVLIQRNRLYKQQETESLARFEKEQCEAAKQKSSCRLEQST</sequence>
<dbReference type="EMBL" id="SJPY01000001">
    <property type="protein sequence ID" value="TWU45407.1"/>
    <property type="molecule type" value="Genomic_DNA"/>
</dbReference>
<feature type="binding site" evidence="2">
    <location>
        <position position="236"/>
    </location>
    <ligand>
        <name>[2Fe-2S] cluster</name>
        <dbReference type="ChEBI" id="CHEBI:190135"/>
    </ligand>
</feature>
<dbReference type="InterPro" id="IPR017927">
    <property type="entry name" value="FAD-bd_FR_type"/>
</dbReference>
<keyword evidence="2" id="KW-0001">2Fe-2S</keyword>
<keyword evidence="2" id="KW-0408">Iron</keyword>
<dbReference type="InterPro" id="IPR008333">
    <property type="entry name" value="Cbr1-like_FAD-bd_dom"/>
</dbReference>
<dbReference type="Gene3D" id="2.40.30.10">
    <property type="entry name" value="Translation factors"/>
    <property type="match status" value="1"/>
</dbReference>
<dbReference type="PANTHER" id="PTHR43513">
    <property type="entry name" value="DIHYDROOROTATE DEHYDROGENASE B (NAD(+)), ELECTRON TRANSFER SUBUNIT"/>
    <property type="match status" value="1"/>
</dbReference>
<dbReference type="GO" id="GO:0050660">
    <property type="term" value="F:flavin adenine dinucleotide binding"/>
    <property type="evidence" value="ECO:0007669"/>
    <property type="project" value="InterPro"/>
</dbReference>
<dbReference type="NCBIfam" id="NF004862">
    <property type="entry name" value="PRK06222.1"/>
    <property type="match status" value="1"/>
</dbReference>
<comment type="cofactor">
    <cofactor evidence="2">
        <name>[2Fe-2S] cluster</name>
        <dbReference type="ChEBI" id="CHEBI:190135"/>
    </cofactor>
    <text evidence="2">Binds 1 [2Fe-2S] cluster per subunit.</text>
</comment>
<protein>
    <submittedName>
        <fullName evidence="4">Dihydroorotate dehydrogenase B (NAD(+)), electron transfer subunit</fullName>
    </submittedName>
</protein>
<dbReference type="Pfam" id="PF10418">
    <property type="entry name" value="DHODB_Fe-S_bind"/>
    <property type="match status" value="1"/>
</dbReference>
<proteinExistence type="predicted"/>
<dbReference type="AlphaFoldDB" id="A0A5C6EBU0"/>
<dbReference type="PANTHER" id="PTHR43513:SF3">
    <property type="entry name" value="DIHYDROOROTATE DEHYDROGENASE B (NAD(+)), ELECTRON TRANSFER SUBUNIT-RELATED"/>
    <property type="match status" value="1"/>
</dbReference>
<dbReference type="RefSeq" id="WP_146598118.1">
    <property type="nucleotide sequence ID" value="NZ_SJPY01000001.1"/>
</dbReference>
<keyword evidence="1" id="KW-0285">Flavoprotein</keyword>
<dbReference type="OrthoDB" id="9778346at2"/>
<dbReference type="GO" id="GO:0006221">
    <property type="term" value="P:pyrimidine nucleotide biosynthetic process"/>
    <property type="evidence" value="ECO:0007669"/>
    <property type="project" value="InterPro"/>
</dbReference>
<dbReference type="InterPro" id="IPR039261">
    <property type="entry name" value="FNR_nucleotide-bd"/>
</dbReference>
<feature type="domain" description="FAD-binding FR-type" evidence="3">
    <location>
        <begin position="1"/>
        <end position="94"/>
    </location>
</feature>
<evidence type="ECO:0000259" key="3">
    <source>
        <dbReference type="PROSITE" id="PS51384"/>
    </source>
</evidence>
<feature type="binding site" evidence="1">
    <location>
        <begin position="61"/>
        <end position="63"/>
    </location>
    <ligand>
        <name>FAD</name>
        <dbReference type="ChEBI" id="CHEBI:57692"/>
    </ligand>
</feature>
<accession>A0A5C6EBU0</accession>
<dbReference type="InterPro" id="IPR019480">
    <property type="entry name" value="Dihydroorotate_DH_Fe-S-bd"/>
</dbReference>
<evidence type="ECO:0000256" key="1">
    <source>
        <dbReference type="PIRSR" id="PIRSR006816-1"/>
    </source>
</evidence>
<dbReference type="CDD" id="cd06219">
    <property type="entry name" value="DHOD_e_trans_like1"/>
    <property type="match status" value="1"/>
</dbReference>
<feature type="binding site" evidence="2">
    <location>
        <position position="221"/>
    </location>
    <ligand>
        <name>[2Fe-2S] cluster</name>
        <dbReference type="ChEBI" id="CHEBI:190135"/>
    </ligand>
</feature>
<gene>
    <name evidence="4" type="primary">pyrK_1</name>
    <name evidence="4" type="ORF">Q31b_05790</name>
</gene>
<keyword evidence="2" id="KW-0411">Iron-sulfur</keyword>
<dbReference type="Gene3D" id="3.40.50.80">
    <property type="entry name" value="Nucleotide-binding domain of ferredoxin-NADP reductase (FNR) module"/>
    <property type="match status" value="1"/>
</dbReference>
<dbReference type="InterPro" id="IPR012165">
    <property type="entry name" value="Cyt_c3_hydrogenase_gsu"/>
</dbReference>
<dbReference type="Proteomes" id="UP000315471">
    <property type="component" value="Unassembled WGS sequence"/>
</dbReference>
<feature type="binding site" evidence="2">
    <location>
        <position position="224"/>
    </location>
    <ligand>
        <name>[2Fe-2S] cluster</name>
        <dbReference type="ChEBI" id="CHEBI:190135"/>
    </ligand>
</feature>
<dbReference type="InterPro" id="IPR017938">
    <property type="entry name" value="Riboflavin_synthase-like_b-brl"/>
</dbReference>
<dbReference type="PIRSF" id="PIRSF006816">
    <property type="entry name" value="Cyc3_hyd_g"/>
    <property type="match status" value="1"/>
</dbReference>
<keyword evidence="1" id="KW-0274">FAD</keyword>
<dbReference type="InterPro" id="IPR050353">
    <property type="entry name" value="PyrK_electron_transfer"/>
</dbReference>
<keyword evidence="2" id="KW-0479">Metal-binding</keyword>
<reference evidence="4 5" key="1">
    <citation type="submission" date="2019-02" db="EMBL/GenBank/DDBJ databases">
        <title>Deep-cultivation of Planctomycetes and their phenomic and genomic characterization uncovers novel biology.</title>
        <authorList>
            <person name="Wiegand S."/>
            <person name="Jogler M."/>
            <person name="Boedeker C."/>
            <person name="Pinto D."/>
            <person name="Vollmers J."/>
            <person name="Rivas-Marin E."/>
            <person name="Kohn T."/>
            <person name="Peeters S.H."/>
            <person name="Heuer A."/>
            <person name="Rast P."/>
            <person name="Oberbeckmann S."/>
            <person name="Bunk B."/>
            <person name="Jeske O."/>
            <person name="Meyerdierks A."/>
            <person name="Storesund J.E."/>
            <person name="Kallscheuer N."/>
            <person name="Luecker S."/>
            <person name="Lage O.M."/>
            <person name="Pohl T."/>
            <person name="Merkel B.J."/>
            <person name="Hornburger P."/>
            <person name="Mueller R.-W."/>
            <person name="Bruemmer F."/>
            <person name="Labrenz M."/>
            <person name="Spormann A.M."/>
            <person name="Op Den Camp H."/>
            <person name="Overmann J."/>
            <person name="Amann R."/>
            <person name="Jetten M.S.M."/>
            <person name="Mascher T."/>
            <person name="Medema M.H."/>
            <person name="Devos D.P."/>
            <person name="Kaster A.-K."/>
            <person name="Ovreas L."/>
            <person name="Rohde M."/>
            <person name="Galperin M.Y."/>
            <person name="Jogler C."/>
        </authorList>
    </citation>
    <scope>NUCLEOTIDE SEQUENCE [LARGE SCALE GENOMIC DNA]</scope>
    <source>
        <strain evidence="4 5">Q31b</strain>
    </source>
</reference>
<organism evidence="4 5">
    <name type="scientific">Novipirellula aureliae</name>
    <dbReference type="NCBI Taxonomy" id="2527966"/>
    <lineage>
        <taxon>Bacteria</taxon>
        <taxon>Pseudomonadati</taxon>
        <taxon>Planctomycetota</taxon>
        <taxon>Planctomycetia</taxon>
        <taxon>Pirellulales</taxon>
        <taxon>Pirellulaceae</taxon>
        <taxon>Novipirellula</taxon>
    </lineage>
</organism>
<dbReference type="GO" id="GO:0016491">
    <property type="term" value="F:oxidoreductase activity"/>
    <property type="evidence" value="ECO:0007669"/>
    <property type="project" value="InterPro"/>
</dbReference>
<evidence type="ECO:0000256" key="2">
    <source>
        <dbReference type="PIRSR" id="PIRSR006816-2"/>
    </source>
</evidence>
<evidence type="ECO:0000313" key="5">
    <source>
        <dbReference type="Proteomes" id="UP000315471"/>
    </source>
</evidence>
<comment type="cofactor">
    <cofactor evidence="1">
        <name>FAD</name>
        <dbReference type="ChEBI" id="CHEBI:57692"/>
    </cofactor>
    <text evidence="1">Binds 1 FAD per subunit.</text>
</comment>
<dbReference type="Pfam" id="PF00970">
    <property type="entry name" value="FAD_binding_6"/>
    <property type="match status" value="1"/>
</dbReference>
<dbReference type="GO" id="GO:0051537">
    <property type="term" value="F:2 iron, 2 sulfur cluster binding"/>
    <property type="evidence" value="ECO:0007669"/>
    <property type="project" value="UniProtKB-KW"/>
</dbReference>
<dbReference type="SUPFAM" id="SSF63380">
    <property type="entry name" value="Riboflavin synthase domain-like"/>
    <property type="match status" value="1"/>
</dbReference>
<dbReference type="GO" id="GO:0046872">
    <property type="term" value="F:metal ion binding"/>
    <property type="evidence" value="ECO:0007669"/>
    <property type="project" value="UniProtKB-KW"/>
</dbReference>
<comment type="caution">
    <text evidence="4">The sequence shown here is derived from an EMBL/GenBank/DDBJ whole genome shotgun (WGS) entry which is preliminary data.</text>
</comment>
<keyword evidence="5" id="KW-1185">Reference proteome</keyword>